<dbReference type="InterPro" id="IPR001604">
    <property type="entry name" value="Endo_G_ENPP1-like_dom"/>
</dbReference>
<comment type="similarity">
    <text evidence="1">Belongs to the DNA/RNA non-specific endonuclease family.</text>
</comment>
<dbReference type="PANTHER" id="PTHR13966">
    <property type="entry name" value="ENDONUCLEASE RELATED"/>
    <property type="match status" value="1"/>
</dbReference>
<dbReference type="GO" id="GO:0004521">
    <property type="term" value="F:RNA endonuclease activity"/>
    <property type="evidence" value="ECO:0007669"/>
    <property type="project" value="TreeGrafter"/>
</dbReference>
<dbReference type="GO" id="GO:0005743">
    <property type="term" value="C:mitochondrial inner membrane"/>
    <property type="evidence" value="ECO:0007669"/>
    <property type="project" value="TreeGrafter"/>
</dbReference>
<feature type="binding site" evidence="5">
    <location>
        <position position="163"/>
    </location>
    <ligand>
        <name>Mg(2+)</name>
        <dbReference type="ChEBI" id="CHEBI:18420"/>
        <note>catalytic</note>
    </ligand>
</feature>
<keyword evidence="10" id="KW-1185">Reference proteome</keyword>
<feature type="compositionally biased region" description="Polar residues" evidence="6">
    <location>
        <begin position="286"/>
        <end position="295"/>
    </location>
</feature>
<evidence type="ECO:0000256" key="6">
    <source>
        <dbReference type="SAM" id="MobiDB-lite"/>
    </source>
</evidence>
<evidence type="ECO:0000256" key="4">
    <source>
        <dbReference type="PIRSR" id="PIRSR640255-1"/>
    </source>
</evidence>
<dbReference type="SMART" id="SM00477">
    <property type="entry name" value="NUC"/>
    <property type="match status" value="1"/>
</dbReference>
<evidence type="ECO:0000256" key="3">
    <source>
        <dbReference type="ARBA" id="ARBA00022759"/>
    </source>
</evidence>
<reference evidence="9" key="1">
    <citation type="submission" date="2020-08" db="EMBL/GenBank/DDBJ databases">
        <title>Multicomponent nature underlies the extraordinary mechanical properties of spider dragline silk.</title>
        <authorList>
            <person name="Kono N."/>
            <person name="Nakamura H."/>
            <person name="Mori M."/>
            <person name="Yoshida Y."/>
            <person name="Ohtoshi R."/>
            <person name="Malay A.D."/>
            <person name="Moran D.A.P."/>
            <person name="Tomita M."/>
            <person name="Numata K."/>
            <person name="Arakawa K."/>
        </authorList>
    </citation>
    <scope>NUCLEOTIDE SEQUENCE</scope>
</reference>
<feature type="domain" description="ENPP1-3/EXOG-like endonuclease/phosphodiesterase" evidence="7">
    <location>
        <begin position="67"/>
        <end position="273"/>
    </location>
</feature>
<dbReference type="Proteomes" id="UP000886998">
    <property type="component" value="Unassembled WGS sequence"/>
</dbReference>
<sequence>MTGNLKKFLPYTAGAVGLVAGMLYAQFNYKKKISAILPSCDEYLGFHINPDIGNKFGILPATTFKTMEGYSLLYNHKTKTADWAFECITKESVSPNTGIEKKKRKVIPDDTVPSYFQSSAEDFRNTGYSKGHLVPAANQQLTSNLYKETFILTNIVPMYDKFNSGIWKTLEDYIRKLAMEGKTVGVYCGSLYLPSKDSDNFVRYDLIGPHKIAVPTHFFKSAAWEVEDGKYDMIAYIFPHENKKIKNLKLFEVDREKICKDSGLRLFYGIKDTEIRYLNGKLMKNQEPSETSPRQRSGGIN</sequence>
<organism evidence="9 10">
    <name type="scientific">Trichonephila inaurata madagascariensis</name>
    <dbReference type="NCBI Taxonomy" id="2747483"/>
    <lineage>
        <taxon>Eukaryota</taxon>
        <taxon>Metazoa</taxon>
        <taxon>Ecdysozoa</taxon>
        <taxon>Arthropoda</taxon>
        <taxon>Chelicerata</taxon>
        <taxon>Arachnida</taxon>
        <taxon>Araneae</taxon>
        <taxon>Araneomorphae</taxon>
        <taxon>Entelegynae</taxon>
        <taxon>Araneoidea</taxon>
        <taxon>Nephilidae</taxon>
        <taxon>Trichonephila</taxon>
        <taxon>Trichonephila inaurata</taxon>
    </lineage>
</organism>
<dbReference type="SMART" id="SM00892">
    <property type="entry name" value="Endonuclease_NS"/>
    <property type="match status" value="1"/>
</dbReference>
<evidence type="ECO:0000256" key="5">
    <source>
        <dbReference type="PIRSR" id="PIRSR640255-2"/>
    </source>
</evidence>
<dbReference type="AlphaFoldDB" id="A0A8X7BVI2"/>
<dbReference type="PANTHER" id="PTHR13966:SF5">
    <property type="entry name" value="ENDONUCLEASE G, MITOCHONDRIAL"/>
    <property type="match status" value="1"/>
</dbReference>
<gene>
    <name evidence="9" type="primary">cps-6</name>
    <name evidence="9" type="ORF">TNIN_121051</name>
</gene>
<dbReference type="CDD" id="cd00091">
    <property type="entry name" value="NUC"/>
    <property type="match status" value="1"/>
</dbReference>
<dbReference type="GO" id="GO:0003676">
    <property type="term" value="F:nucleic acid binding"/>
    <property type="evidence" value="ECO:0007669"/>
    <property type="project" value="InterPro"/>
</dbReference>
<accession>A0A8X7BVI2</accession>
<dbReference type="SUPFAM" id="SSF54060">
    <property type="entry name" value="His-Me finger endonucleases"/>
    <property type="match status" value="1"/>
</dbReference>
<evidence type="ECO:0000313" key="9">
    <source>
        <dbReference type="EMBL" id="GFY46531.1"/>
    </source>
</evidence>
<dbReference type="GO" id="GO:0000014">
    <property type="term" value="F:single-stranded DNA endodeoxyribonuclease activity"/>
    <property type="evidence" value="ECO:0007669"/>
    <property type="project" value="TreeGrafter"/>
</dbReference>
<evidence type="ECO:0000259" key="7">
    <source>
        <dbReference type="SMART" id="SM00477"/>
    </source>
</evidence>
<dbReference type="OrthoDB" id="5418055at2759"/>
<evidence type="ECO:0000256" key="1">
    <source>
        <dbReference type="ARBA" id="ARBA00010052"/>
    </source>
</evidence>
<dbReference type="GO" id="GO:0046872">
    <property type="term" value="F:metal ion binding"/>
    <property type="evidence" value="ECO:0007669"/>
    <property type="project" value="UniProtKB-KW"/>
</dbReference>
<feature type="active site" description="Proton acceptor" evidence="4">
    <location>
        <position position="132"/>
    </location>
</feature>
<evidence type="ECO:0000259" key="8">
    <source>
        <dbReference type="SMART" id="SM00892"/>
    </source>
</evidence>
<dbReference type="Pfam" id="PF01223">
    <property type="entry name" value="Endonuclease_NS"/>
    <property type="match status" value="1"/>
</dbReference>
<evidence type="ECO:0000313" key="10">
    <source>
        <dbReference type="Proteomes" id="UP000886998"/>
    </source>
</evidence>
<dbReference type="InterPro" id="IPR044929">
    <property type="entry name" value="DNA/RNA_non-sp_Endonuclease_sf"/>
</dbReference>
<feature type="region of interest" description="Disordered" evidence="6">
    <location>
        <begin position="282"/>
        <end position="301"/>
    </location>
</feature>
<dbReference type="EMBL" id="BMAV01005467">
    <property type="protein sequence ID" value="GFY46531.1"/>
    <property type="molecule type" value="Genomic_DNA"/>
</dbReference>
<feature type="domain" description="DNA/RNA non-specific endonuclease/pyrophosphatase/phosphodiesterase" evidence="8">
    <location>
        <begin position="66"/>
        <end position="273"/>
    </location>
</feature>
<dbReference type="InterPro" id="IPR020821">
    <property type="entry name" value="ENPP1-3/EXOG-like_nuc-like"/>
</dbReference>
<keyword evidence="3 9" id="KW-0255">Endonuclease</keyword>
<dbReference type="InterPro" id="IPR044925">
    <property type="entry name" value="His-Me_finger_sf"/>
</dbReference>
<keyword evidence="3 9" id="KW-0378">Hydrolase</keyword>
<dbReference type="Gene3D" id="3.40.570.10">
    <property type="entry name" value="Extracellular Endonuclease, subunit A"/>
    <property type="match status" value="1"/>
</dbReference>
<keyword evidence="2" id="KW-0540">Nuclease</keyword>
<dbReference type="GO" id="GO:0006309">
    <property type="term" value="P:apoptotic DNA fragmentation"/>
    <property type="evidence" value="ECO:0007669"/>
    <property type="project" value="TreeGrafter"/>
</dbReference>
<dbReference type="GO" id="GO:0005634">
    <property type="term" value="C:nucleus"/>
    <property type="evidence" value="ECO:0007669"/>
    <property type="project" value="TreeGrafter"/>
</dbReference>
<protein>
    <submittedName>
        <fullName evidence="9">Endonuclease G, mitochondrial</fullName>
    </submittedName>
</protein>
<comment type="caution">
    <text evidence="9">The sequence shown here is derived from an EMBL/GenBank/DDBJ whole genome shotgun (WGS) entry which is preliminary data.</text>
</comment>
<proteinExistence type="inferred from homology"/>
<name>A0A8X7BVI2_9ARAC</name>
<dbReference type="InterPro" id="IPR040255">
    <property type="entry name" value="Non-specific_endonuclease"/>
</dbReference>
<evidence type="ECO:0000256" key="2">
    <source>
        <dbReference type="ARBA" id="ARBA00022722"/>
    </source>
</evidence>
<keyword evidence="5" id="KW-0479">Metal-binding</keyword>